<dbReference type="GO" id="GO:0006897">
    <property type="term" value="P:endocytosis"/>
    <property type="evidence" value="ECO:0007669"/>
    <property type="project" value="UniProtKB-KW"/>
</dbReference>
<keyword evidence="5" id="KW-0430">Lectin</keyword>
<keyword evidence="4 14" id="KW-0732">Signal</keyword>
<dbReference type="AlphaFoldDB" id="A0A9Q1ETJ0"/>
<dbReference type="InterPro" id="IPR033989">
    <property type="entry name" value="CD209-like_CTLD"/>
</dbReference>
<evidence type="ECO:0000256" key="2">
    <source>
        <dbReference type="ARBA" id="ARBA00022583"/>
    </source>
</evidence>
<dbReference type="GO" id="GO:0030246">
    <property type="term" value="F:carbohydrate binding"/>
    <property type="evidence" value="ECO:0007669"/>
    <property type="project" value="UniProtKB-KW"/>
</dbReference>
<dbReference type="PRINTS" id="PR00013">
    <property type="entry name" value="FNTYPEII"/>
</dbReference>
<accession>A0A9Q1ETJ0</accession>
<comment type="subcellular location">
    <subcellularLocation>
        <location evidence="1">Membrane</location>
        <topology evidence="1">Single-pass membrane protein</topology>
    </subcellularLocation>
</comment>
<keyword evidence="2" id="KW-0254">Endocytosis</keyword>
<evidence type="ECO:0000256" key="8">
    <source>
        <dbReference type="ARBA" id="ARBA00023136"/>
    </source>
</evidence>
<evidence type="ECO:0000256" key="12">
    <source>
        <dbReference type="PROSITE-ProRule" id="PRU00479"/>
    </source>
</evidence>
<feature type="disulfide bond" evidence="12">
    <location>
        <begin position="201"/>
        <end position="228"/>
    </location>
</feature>
<dbReference type="Gene3D" id="3.10.100.10">
    <property type="entry name" value="Mannose-Binding Protein A, subunit A"/>
    <property type="match status" value="4"/>
</dbReference>
<evidence type="ECO:0000256" key="10">
    <source>
        <dbReference type="ARBA" id="ARBA00023170"/>
    </source>
</evidence>
<feature type="region of interest" description="Disordered" evidence="13">
    <location>
        <begin position="759"/>
        <end position="780"/>
    </location>
</feature>
<reference evidence="17" key="1">
    <citation type="journal article" date="2023" name="Science">
        <title>Genome structures resolve the early diversification of teleost fishes.</title>
        <authorList>
            <person name="Parey E."/>
            <person name="Louis A."/>
            <person name="Montfort J."/>
            <person name="Bouchez O."/>
            <person name="Roques C."/>
            <person name="Iampietro C."/>
            <person name="Lluch J."/>
            <person name="Castinel A."/>
            <person name="Donnadieu C."/>
            <person name="Desvignes T."/>
            <person name="Floi Bucao C."/>
            <person name="Jouanno E."/>
            <person name="Wen M."/>
            <person name="Mejri S."/>
            <person name="Dirks R."/>
            <person name="Jansen H."/>
            <person name="Henkel C."/>
            <person name="Chen W.J."/>
            <person name="Zahm M."/>
            <person name="Cabau C."/>
            <person name="Klopp C."/>
            <person name="Thompson A.W."/>
            <person name="Robinson-Rechavi M."/>
            <person name="Braasch I."/>
            <person name="Lecointre G."/>
            <person name="Bobe J."/>
            <person name="Postlethwait J.H."/>
            <person name="Berthelot C."/>
            <person name="Roest Crollius H."/>
            <person name="Guiguen Y."/>
        </authorList>
    </citation>
    <scope>NUCLEOTIDE SEQUENCE</scope>
    <source>
        <strain evidence="17">WJC10195</strain>
    </source>
</reference>
<dbReference type="PROSITE" id="PS51092">
    <property type="entry name" value="FN2_2"/>
    <property type="match status" value="1"/>
</dbReference>
<dbReference type="CDD" id="cd00037">
    <property type="entry name" value="CLECT"/>
    <property type="match status" value="3"/>
</dbReference>
<dbReference type="PROSITE" id="PS50041">
    <property type="entry name" value="C_TYPE_LECTIN_2"/>
    <property type="match status" value="4"/>
</dbReference>
<feature type="compositionally biased region" description="Polar residues" evidence="13">
    <location>
        <begin position="771"/>
        <end position="780"/>
    </location>
</feature>
<evidence type="ECO:0008006" key="19">
    <source>
        <dbReference type="Google" id="ProtNLM"/>
    </source>
</evidence>
<keyword evidence="18" id="KW-1185">Reference proteome</keyword>
<feature type="domain" description="C-type lectin" evidence="15">
    <location>
        <begin position="244"/>
        <end position="360"/>
    </location>
</feature>
<dbReference type="EMBL" id="JAINUF010000012">
    <property type="protein sequence ID" value="KAJ8344765.1"/>
    <property type="molecule type" value="Genomic_DNA"/>
</dbReference>
<dbReference type="PROSITE" id="PS00615">
    <property type="entry name" value="C_TYPE_LECTIN_1"/>
    <property type="match status" value="2"/>
</dbReference>
<evidence type="ECO:0000256" key="4">
    <source>
        <dbReference type="ARBA" id="ARBA00022729"/>
    </source>
</evidence>
<dbReference type="OrthoDB" id="5858677at2759"/>
<evidence type="ECO:0000256" key="9">
    <source>
        <dbReference type="ARBA" id="ARBA00023157"/>
    </source>
</evidence>
<dbReference type="Gene3D" id="2.10.10.10">
    <property type="entry name" value="Fibronectin, type II, collagen-binding"/>
    <property type="match status" value="1"/>
</dbReference>
<name>A0A9Q1ETJ0_SYNKA</name>
<dbReference type="PANTHER" id="PTHR22803">
    <property type="entry name" value="MANNOSE, PHOSPHOLIPASE, LECTIN RECEPTOR RELATED"/>
    <property type="match status" value="1"/>
</dbReference>
<dbReference type="InterPro" id="IPR001304">
    <property type="entry name" value="C-type_lectin-like"/>
</dbReference>
<dbReference type="InterPro" id="IPR016186">
    <property type="entry name" value="C-type_lectin-like/link_sf"/>
</dbReference>
<dbReference type="Proteomes" id="UP001152622">
    <property type="component" value="Chromosome 12"/>
</dbReference>
<feature type="domain" description="Fibronectin type-II" evidence="16">
    <location>
        <begin position="182"/>
        <end position="230"/>
    </location>
</feature>
<dbReference type="InterPro" id="IPR000562">
    <property type="entry name" value="FN_type2_dom"/>
</dbReference>
<evidence type="ECO:0000256" key="6">
    <source>
        <dbReference type="ARBA" id="ARBA00022737"/>
    </source>
</evidence>
<evidence type="ECO:0000256" key="11">
    <source>
        <dbReference type="ARBA" id="ARBA00023180"/>
    </source>
</evidence>
<evidence type="ECO:0000256" key="14">
    <source>
        <dbReference type="SAM" id="SignalP"/>
    </source>
</evidence>
<dbReference type="SUPFAM" id="SSF56436">
    <property type="entry name" value="C-type lectin-like"/>
    <property type="match status" value="4"/>
</dbReference>
<feature type="disulfide bond" evidence="12">
    <location>
        <begin position="187"/>
        <end position="213"/>
    </location>
</feature>
<feature type="domain" description="C-type lectin" evidence="15">
    <location>
        <begin position="682"/>
        <end position="766"/>
    </location>
</feature>
<keyword evidence="9 12" id="KW-1015">Disulfide bond</keyword>
<dbReference type="PROSITE" id="PS50231">
    <property type="entry name" value="RICIN_B_LECTIN"/>
    <property type="match status" value="1"/>
</dbReference>
<dbReference type="InterPro" id="IPR050111">
    <property type="entry name" value="C-type_lectin/snaclec_domain"/>
</dbReference>
<feature type="domain" description="C-type lectin" evidence="15">
    <location>
        <begin position="528"/>
        <end position="635"/>
    </location>
</feature>
<dbReference type="Gene3D" id="2.80.10.50">
    <property type="match status" value="1"/>
</dbReference>
<feature type="signal peptide" evidence="14">
    <location>
        <begin position="1"/>
        <end position="39"/>
    </location>
</feature>
<keyword evidence="7" id="KW-1133">Transmembrane helix</keyword>
<evidence type="ECO:0000256" key="1">
    <source>
        <dbReference type="ARBA" id="ARBA00004167"/>
    </source>
</evidence>
<dbReference type="InterPro" id="IPR016187">
    <property type="entry name" value="CTDL_fold"/>
</dbReference>
<protein>
    <recommendedName>
        <fullName evidence="19">C-type mannose receptor 2</fullName>
    </recommendedName>
</protein>
<dbReference type="Pfam" id="PF00059">
    <property type="entry name" value="Lectin_C"/>
    <property type="match status" value="4"/>
</dbReference>
<dbReference type="CDD" id="cd00062">
    <property type="entry name" value="FN2"/>
    <property type="match status" value="1"/>
</dbReference>
<keyword evidence="8" id="KW-0472">Membrane</keyword>
<evidence type="ECO:0000256" key="3">
    <source>
        <dbReference type="ARBA" id="ARBA00022692"/>
    </source>
</evidence>
<dbReference type="Pfam" id="PF00040">
    <property type="entry name" value="fn2"/>
    <property type="match status" value="1"/>
</dbReference>
<dbReference type="FunFam" id="3.10.100.10:FF:000018">
    <property type="entry name" value="Mannose receptor, C type 2"/>
    <property type="match status" value="1"/>
</dbReference>
<gene>
    <name evidence="17" type="ORF">SKAU_G00289580</name>
</gene>
<keyword evidence="11" id="KW-0325">Glycoprotein</keyword>
<dbReference type="CDD" id="cd03590">
    <property type="entry name" value="CLECT_DC-SIGN_like"/>
    <property type="match status" value="1"/>
</dbReference>
<evidence type="ECO:0000256" key="5">
    <source>
        <dbReference type="ARBA" id="ARBA00022734"/>
    </source>
</evidence>
<organism evidence="17 18">
    <name type="scientific">Synaphobranchus kaupii</name>
    <name type="common">Kaup's arrowtooth eel</name>
    <dbReference type="NCBI Taxonomy" id="118154"/>
    <lineage>
        <taxon>Eukaryota</taxon>
        <taxon>Metazoa</taxon>
        <taxon>Chordata</taxon>
        <taxon>Craniata</taxon>
        <taxon>Vertebrata</taxon>
        <taxon>Euteleostomi</taxon>
        <taxon>Actinopterygii</taxon>
        <taxon>Neopterygii</taxon>
        <taxon>Teleostei</taxon>
        <taxon>Anguilliformes</taxon>
        <taxon>Synaphobranchidae</taxon>
        <taxon>Synaphobranchus</taxon>
    </lineage>
</organism>
<keyword evidence="3" id="KW-0812">Transmembrane</keyword>
<evidence type="ECO:0000313" key="18">
    <source>
        <dbReference type="Proteomes" id="UP001152622"/>
    </source>
</evidence>
<dbReference type="GO" id="GO:0016020">
    <property type="term" value="C:membrane"/>
    <property type="evidence" value="ECO:0007669"/>
    <property type="project" value="UniProtKB-SubCell"/>
</dbReference>
<dbReference type="SMART" id="SM00034">
    <property type="entry name" value="CLECT"/>
    <property type="match status" value="4"/>
</dbReference>
<feature type="chain" id="PRO_5040280337" description="C-type mannose receptor 2" evidence="14">
    <location>
        <begin position="40"/>
        <end position="780"/>
    </location>
</feature>
<dbReference type="SUPFAM" id="SSF50370">
    <property type="entry name" value="Ricin B-like lectins"/>
    <property type="match status" value="1"/>
</dbReference>
<evidence type="ECO:0000256" key="7">
    <source>
        <dbReference type="ARBA" id="ARBA00022989"/>
    </source>
</evidence>
<evidence type="ECO:0000259" key="16">
    <source>
        <dbReference type="PROSITE" id="PS51092"/>
    </source>
</evidence>
<dbReference type="FunFam" id="3.10.100.10:FF:000020">
    <property type="entry name" value="Mannose receptor C type 2"/>
    <property type="match status" value="1"/>
</dbReference>
<evidence type="ECO:0000256" key="13">
    <source>
        <dbReference type="SAM" id="MobiDB-lite"/>
    </source>
</evidence>
<evidence type="ECO:0000313" key="17">
    <source>
        <dbReference type="EMBL" id="KAJ8344765.1"/>
    </source>
</evidence>
<dbReference type="PROSITE" id="PS00023">
    <property type="entry name" value="FN2_1"/>
    <property type="match status" value="1"/>
</dbReference>
<comment type="caution">
    <text evidence="17">The sequence shown here is derived from an EMBL/GenBank/DDBJ whole genome shotgun (WGS) entry which is preliminary data.</text>
</comment>
<keyword evidence="10" id="KW-0675">Receptor</keyword>
<feature type="domain" description="C-type lectin" evidence="15">
    <location>
        <begin position="390"/>
        <end position="506"/>
    </location>
</feature>
<dbReference type="SMART" id="SM00059">
    <property type="entry name" value="FN2"/>
    <property type="match status" value="1"/>
</dbReference>
<dbReference type="FunFam" id="2.10.10.10:FF:000001">
    <property type="entry name" value="Fibronectin 1a isoform 1"/>
    <property type="match status" value="1"/>
</dbReference>
<evidence type="ECO:0000259" key="15">
    <source>
        <dbReference type="PROSITE" id="PS50041"/>
    </source>
</evidence>
<dbReference type="InterPro" id="IPR018378">
    <property type="entry name" value="C-type_lectin_CS"/>
</dbReference>
<keyword evidence="6" id="KW-0677">Repeat</keyword>
<dbReference type="Pfam" id="PF24562">
    <property type="entry name" value="CysR_MRC2_N"/>
    <property type="match status" value="1"/>
</dbReference>
<dbReference type="InterPro" id="IPR000772">
    <property type="entry name" value="Ricin_B_lectin"/>
</dbReference>
<sequence>MQRGYRDNLSGKSWTGCFNFYRWTLYVFALSVELLTTVSEPTDPGVFAFYSEEAQGCLGVEGASLRSPGRCDQSAQQWKFGSRGHLFNLGSSLCLGQVPGNESGYPTLELFSCDREPARLRWSWHCQQVLESLSTSFALPARPSRTNSTHGPTKTSRWRLYGDQQDLCTMAHSETYTIQGNSNGRPCHFPFLYDEHWFHDCTSIGREDGHLWCATTLDYGEDERWGFCPVKTKDCETFWDIDTLTGSCYQFNFQAALSWNEARASCHQQGADLLSITELHEQTYINGLLTGYSSTLWIGLNDLDINGGWQWADSAPVKFLYWEPEQPNHAEEQNCAVIRTESTGRWQNRHCSMDLAYVCKRRPNATLDPFTTDSWVDDEQRDCGVGWQSFQAGCYRLTEEKKDWQDALRTCQKMESNLVSIHTLPELEFIINNLKRDVEELWIGLHDTKVEMSFEWSDHTPVIFTYWHPFEPNSFRNAQEDCVTIWGPEARWNDSPCNFTLPSICKKQAQKTEGRTQDHGCKPGWRWHSPSCYWVGEDQVTFEEARKVCMSQVASLVTITNRFEQAFISSLILGRLSDSFWIALQDLNSTGTFHWLSGDKVSYTNWNRDQPGLSKGGCVTLATGDSTGLWEVKDCGSAKAKYICWLNQDISLSPEPPALPPIPAPTPSLTGACPQDWKSSSTLRNCYKVFHFTQQDQKLSWLQAHLFCQKHGAHLLSISNFEEEQFVSQVLHETFGESEDHEQHWFWIGLNRRNPEDKGSWKWSDGIGVSQHPSPSLTPR</sequence>
<dbReference type="InterPro" id="IPR035992">
    <property type="entry name" value="Ricin_B-like_lectins"/>
</dbReference>
<proteinExistence type="predicted"/>
<dbReference type="InterPro" id="IPR036943">
    <property type="entry name" value="FN_type2_sf"/>
</dbReference>